<evidence type="ECO:0000313" key="1">
    <source>
        <dbReference type="EMBL" id="ETJ33172.1"/>
    </source>
</evidence>
<sequence>DREILIDDFSSDEDIKKYLGASFINPRR</sequence>
<gene>
    <name evidence="1" type="ORF">Q604_UNBC12380G0001</name>
</gene>
<accession>W1XSF8</accession>
<reference evidence="1" key="1">
    <citation type="submission" date="2013-12" db="EMBL/GenBank/DDBJ databases">
        <title>A Varibaculum cambriense genome reconstructed from a premature infant gut community with otherwise low bacterial novelty that shifts toward anaerobic metabolism during the third week of life.</title>
        <authorList>
            <person name="Brown C.T."/>
            <person name="Sharon I."/>
            <person name="Thomas B.C."/>
            <person name="Castelle C.J."/>
            <person name="Morowitz M.J."/>
            <person name="Banfield J.F."/>
        </authorList>
    </citation>
    <scope>NUCLEOTIDE SEQUENCE</scope>
</reference>
<organism evidence="1">
    <name type="scientific">human gut metagenome</name>
    <dbReference type="NCBI Taxonomy" id="408170"/>
    <lineage>
        <taxon>unclassified sequences</taxon>
        <taxon>metagenomes</taxon>
        <taxon>organismal metagenomes</taxon>
    </lineage>
</organism>
<feature type="non-terminal residue" evidence="1">
    <location>
        <position position="1"/>
    </location>
</feature>
<name>W1XSF8_9ZZZZ</name>
<comment type="caution">
    <text evidence="1">The sequence shown here is derived from an EMBL/GenBank/DDBJ whole genome shotgun (WGS) entry which is preliminary data.</text>
</comment>
<protein>
    <submittedName>
        <fullName evidence="1">Uncharacterized protein</fullName>
    </submittedName>
</protein>
<proteinExistence type="predicted"/>
<dbReference type="AlphaFoldDB" id="W1XSF8"/>
<dbReference type="EMBL" id="AZMM01012380">
    <property type="protein sequence ID" value="ETJ33172.1"/>
    <property type="molecule type" value="Genomic_DNA"/>
</dbReference>